<feature type="region of interest" description="Disordered" evidence="3">
    <location>
        <begin position="1"/>
        <end position="28"/>
    </location>
</feature>
<dbReference type="AlphaFoldDB" id="A0A409YS48"/>
<evidence type="ECO:0000256" key="1">
    <source>
        <dbReference type="ARBA" id="ARBA00022723"/>
    </source>
</evidence>
<name>A0A409YS48_9AGAR</name>
<organism evidence="5 6">
    <name type="scientific">Gymnopilus dilepis</name>
    <dbReference type="NCBI Taxonomy" id="231916"/>
    <lineage>
        <taxon>Eukaryota</taxon>
        <taxon>Fungi</taxon>
        <taxon>Dikarya</taxon>
        <taxon>Basidiomycota</taxon>
        <taxon>Agaricomycotina</taxon>
        <taxon>Agaricomycetes</taxon>
        <taxon>Agaricomycetidae</taxon>
        <taxon>Agaricales</taxon>
        <taxon>Agaricineae</taxon>
        <taxon>Hymenogastraceae</taxon>
        <taxon>Gymnopilus</taxon>
    </lineage>
</organism>
<sequence length="836" mass="93546">MLSDNTSDSAPSRSHQSDVQKPKKRRLHGACDACRKKKIKCDSAEMPGKICTNCRLANVQCSHDIPRQPKKSETQQAYIRRLEEKLAKVEGYLQKMHPDQDIDHLVETTLDDSAIQNSTDPVKAASPNFTDLKYPIPHSVSTDAASASTPSDGVDDRTESSDDADDLAHVALAEHLSSLSITAVDDRFFGQSSTFMFSKQVSTAKSEVTGAPSRPDTSKFRRPLYWDLRPWEMAYALTPEPALIYPEDDLLRSLVDLYFERINSVLPVLHKPSFMKSLNAGQHIWDASYGATVLLVCAIGARYSQDPRATVANDTSGLSAGWQYFCQVPLHRKSMFYKSTIYDLQYYCLATTYLVGTSIPHASWNVLGLGVRYALEKGAHRRKGHNQKPTAEDELLKRAFWSLICIDRLMSSFLGRPCTIHDEEFDVEYPIECDDEYWETENPDDAFKQPHGKPCSITAFICLIKLCEILAFTLRTLYSTKKSKILVGLIGHEWEHRIVAELDSSMNQWKENLPPFLRWDPSRADLNLFHQSVVLHSFYYYVQIQIHRPFLTKKSPLSFSSLAMCSNAARSCTHVLEASLTRGFRVSPHLVIAAAASALVIVLNLLVNRDSGLIGDPIKETANLQTLMTVLRECEKRWHSAGRMVDMLSEIGSLHDYQPRAAVKRRREQSFSYKTQTGPASIFGIASQAPTPNVSNAIPVQSAYSSPSAISATANLTRPLPFSSAATMPNNDWDLSNMLMIEMGYIQANGGQNVTQPDFSAPSFTAPQPYPPQAQEYENVPRVMAENIPQGQDFIMSDDMFALWPELPAAGSISAEEWDSYISNMSQPRQMAHPAY</sequence>
<dbReference type="InParanoid" id="A0A409YS48"/>
<dbReference type="Gene3D" id="4.10.240.10">
    <property type="entry name" value="Zn(2)-C6 fungal-type DNA-binding domain"/>
    <property type="match status" value="1"/>
</dbReference>
<dbReference type="InterPro" id="IPR036864">
    <property type="entry name" value="Zn2-C6_fun-type_DNA-bd_sf"/>
</dbReference>
<dbReference type="OrthoDB" id="4456959at2759"/>
<accession>A0A409YS48</accession>
<dbReference type="EMBL" id="NHYE01000423">
    <property type="protein sequence ID" value="PPR05818.1"/>
    <property type="molecule type" value="Genomic_DNA"/>
</dbReference>
<evidence type="ECO:0000259" key="4">
    <source>
        <dbReference type="PROSITE" id="PS50048"/>
    </source>
</evidence>
<dbReference type="GO" id="GO:0008270">
    <property type="term" value="F:zinc ion binding"/>
    <property type="evidence" value="ECO:0007669"/>
    <property type="project" value="InterPro"/>
</dbReference>
<dbReference type="InterPro" id="IPR050987">
    <property type="entry name" value="AtrR-like"/>
</dbReference>
<dbReference type="InterPro" id="IPR001138">
    <property type="entry name" value="Zn2Cys6_DnaBD"/>
</dbReference>
<feature type="compositionally biased region" description="Low complexity" evidence="3">
    <location>
        <begin position="139"/>
        <end position="152"/>
    </location>
</feature>
<keyword evidence="1" id="KW-0479">Metal-binding</keyword>
<keyword evidence="6" id="KW-1185">Reference proteome</keyword>
<dbReference type="STRING" id="231916.A0A409YS48"/>
<evidence type="ECO:0000313" key="5">
    <source>
        <dbReference type="EMBL" id="PPR05818.1"/>
    </source>
</evidence>
<dbReference type="PROSITE" id="PS50048">
    <property type="entry name" value="ZN2_CY6_FUNGAL_2"/>
    <property type="match status" value="1"/>
</dbReference>
<evidence type="ECO:0000256" key="2">
    <source>
        <dbReference type="ARBA" id="ARBA00023242"/>
    </source>
</evidence>
<dbReference type="GO" id="GO:0003677">
    <property type="term" value="F:DNA binding"/>
    <property type="evidence" value="ECO:0007669"/>
    <property type="project" value="InterPro"/>
</dbReference>
<dbReference type="GO" id="GO:0006351">
    <property type="term" value="P:DNA-templated transcription"/>
    <property type="evidence" value="ECO:0007669"/>
    <property type="project" value="InterPro"/>
</dbReference>
<dbReference type="CDD" id="cd00067">
    <property type="entry name" value="GAL4"/>
    <property type="match status" value="1"/>
</dbReference>
<dbReference type="Proteomes" id="UP000284706">
    <property type="component" value="Unassembled WGS sequence"/>
</dbReference>
<evidence type="ECO:0000256" key="3">
    <source>
        <dbReference type="SAM" id="MobiDB-lite"/>
    </source>
</evidence>
<gene>
    <name evidence="5" type="ORF">CVT26_010098</name>
</gene>
<protein>
    <recommendedName>
        <fullName evidence="4">Zn(2)-C6 fungal-type domain-containing protein</fullName>
    </recommendedName>
</protein>
<dbReference type="Pfam" id="PF04082">
    <property type="entry name" value="Fungal_trans"/>
    <property type="match status" value="1"/>
</dbReference>
<dbReference type="PANTHER" id="PTHR46910">
    <property type="entry name" value="TRANSCRIPTION FACTOR PDR1"/>
    <property type="match status" value="1"/>
</dbReference>
<dbReference type="PANTHER" id="PTHR46910:SF38">
    <property type="entry name" value="ZN(2)-C6 FUNGAL-TYPE DOMAIN-CONTAINING PROTEIN"/>
    <property type="match status" value="1"/>
</dbReference>
<dbReference type="SMART" id="SM00066">
    <property type="entry name" value="GAL4"/>
    <property type="match status" value="1"/>
</dbReference>
<feature type="domain" description="Zn(2)-C6 fungal-type" evidence="4">
    <location>
        <begin position="30"/>
        <end position="63"/>
    </location>
</feature>
<dbReference type="GO" id="GO:0000981">
    <property type="term" value="F:DNA-binding transcription factor activity, RNA polymerase II-specific"/>
    <property type="evidence" value="ECO:0007669"/>
    <property type="project" value="InterPro"/>
</dbReference>
<dbReference type="Pfam" id="PF00172">
    <property type="entry name" value="Zn_clus"/>
    <property type="match status" value="1"/>
</dbReference>
<dbReference type="SUPFAM" id="SSF57701">
    <property type="entry name" value="Zn2/Cys6 DNA-binding domain"/>
    <property type="match status" value="1"/>
</dbReference>
<dbReference type="PROSITE" id="PS00463">
    <property type="entry name" value="ZN2_CY6_FUNGAL_1"/>
    <property type="match status" value="1"/>
</dbReference>
<dbReference type="InterPro" id="IPR007219">
    <property type="entry name" value="XnlR_reg_dom"/>
</dbReference>
<proteinExistence type="predicted"/>
<comment type="caution">
    <text evidence="5">The sequence shown here is derived from an EMBL/GenBank/DDBJ whole genome shotgun (WGS) entry which is preliminary data.</text>
</comment>
<keyword evidence="2" id="KW-0539">Nucleus</keyword>
<reference evidence="5 6" key="1">
    <citation type="journal article" date="2018" name="Evol. Lett.">
        <title>Horizontal gene cluster transfer increased hallucinogenic mushroom diversity.</title>
        <authorList>
            <person name="Reynolds H.T."/>
            <person name="Vijayakumar V."/>
            <person name="Gluck-Thaler E."/>
            <person name="Korotkin H.B."/>
            <person name="Matheny P.B."/>
            <person name="Slot J.C."/>
        </authorList>
    </citation>
    <scope>NUCLEOTIDE SEQUENCE [LARGE SCALE GENOMIC DNA]</scope>
    <source>
        <strain evidence="5 6">SRW20</strain>
    </source>
</reference>
<evidence type="ECO:0000313" key="6">
    <source>
        <dbReference type="Proteomes" id="UP000284706"/>
    </source>
</evidence>
<feature type="compositionally biased region" description="Polar residues" evidence="3">
    <location>
        <begin position="1"/>
        <end position="14"/>
    </location>
</feature>
<dbReference type="SMART" id="SM00906">
    <property type="entry name" value="Fungal_trans"/>
    <property type="match status" value="1"/>
</dbReference>
<feature type="region of interest" description="Disordered" evidence="3">
    <location>
        <begin position="135"/>
        <end position="163"/>
    </location>
</feature>
<dbReference type="CDD" id="cd12148">
    <property type="entry name" value="fungal_TF_MHR"/>
    <property type="match status" value="1"/>
</dbReference>